<keyword evidence="5" id="KW-1185">Reference proteome</keyword>
<proteinExistence type="predicted"/>
<keyword evidence="1" id="KW-1133">Transmembrane helix</keyword>
<reference evidence="5" key="1">
    <citation type="submission" date="2019-02" db="EMBL/GenBank/DDBJ databases">
        <title>Draft genome sequence of Muricauda sp. 176CP4-71.</title>
        <authorList>
            <person name="Park J.-S."/>
        </authorList>
    </citation>
    <scope>NUCLEOTIDE SEQUENCE [LARGE SCALE GENOMIC DNA]</scope>
    <source>
        <strain evidence="5">176GS2-150</strain>
    </source>
</reference>
<feature type="transmembrane region" description="Helical" evidence="1">
    <location>
        <begin position="161"/>
        <end position="179"/>
    </location>
</feature>
<evidence type="ECO:0000313" key="5">
    <source>
        <dbReference type="Proteomes" id="UP000292544"/>
    </source>
</evidence>
<feature type="chain" id="PRO_5047311044" evidence="2">
    <location>
        <begin position="26"/>
        <end position="184"/>
    </location>
</feature>
<dbReference type="EMBL" id="SHLY01000005">
    <property type="protein sequence ID" value="TAA43661.1"/>
    <property type="molecule type" value="Genomic_DNA"/>
</dbReference>
<feature type="domain" description="Ice-binding protein C-terminal" evidence="3">
    <location>
        <begin position="160"/>
        <end position="182"/>
    </location>
</feature>
<protein>
    <submittedName>
        <fullName evidence="4">PEP-CTERM sorting domain-containing protein</fullName>
    </submittedName>
</protein>
<dbReference type="NCBIfam" id="TIGR02595">
    <property type="entry name" value="PEP_CTERM"/>
    <property type="match status" value="1"/>
</dbReference>
<keyword evidence="1" id="KW-0472">Membrane</keyword>
<dbReference type="Proteomes" id="UP000292544">
    <property type="component" value="Unassembled WGS sequence"/>
</dbReference>
<feature type="signal peptide" evidence="2">
    <location>
        <begin position="1"/>
        <end position="25"/>
    </location>
</feature>
<keyword evidence="2" id="KW-0732">Signal</keyword>
<evidence type="ECO:0000256" key="1">
    <source>
        <dbReference type="SAM" id="Phobius"/>
    </source>
</evidence>
<keyword evidence="1" id="KW-0812">Transmembrane</keyword>
<comment type="caution">
    <text evidence="4">The sequence shown here is derived from an EMBL/GenBank/DDBJ whole genome shotgun (WGS) entry which is preliminary data.</text>
</comment>
<evidence type="ECO:0000256" key="2">
    <source>
        <dbReference type="SAM" id="SignalP"/>
    </source>
</evidence>
<evidence type="ECO:0000259" key="3">
    <source>
        <dbReference type="Pfam" id="PF07589"/>
    </source>
</evidence>
<dbReference type="InterPro" id="IPR013424">
    <property type="entry name" value="Ice-binding_C"/>
</dbReference>
<sequence>MGENRMKNAVFAVSLLIASTSFAHAGLMGSGVTANYHYATYGSILHTETSTVAASNEWVNPTGFPGDWDAFDYIDIGDDYIHFDYKDDACCRWNNTSYNGFEFIFDSGVLADLAAVSFSANTDDYVDSMLSWVDDTLFVNWQGGNITGVDSVHINLTFASIPAPASALLLGLGLVGLSLRRRNK</sequence>
<name>A0ABY1WMK8_9GAMM</name>
<evidence type="ECO:0000313" key="4">
    <source>
        <dbReference type="EMBL" id="TAA43661.1"/>
    </source>
</evidence>
<dbReference type="Pfam" id="PF07589">
    <property type="entry name" value="PEP-CTERM"/>
    <property type="match status" value="1"/>
</dbReference>
<organism evidence="4 5">
    <name type="scientific">Corallincola spongiicola</name>
    <dbReference type="NCBI Taxonomy" id="2520508"/>
    <lineage>
        <taxon>Bacteria</taxon>
        <taxon>Pseudomonadati</taxon>
        <taxon>Pseudomonadota</taxon>
        <taxon>Gammaproteobacteria</taxon>
        <taxon>Alteromonadales</taxon>
        <taxon>Psychromonadaceae</taxon>
        <taxon>Corallincola</taxon>
    </lineage>
</organism>
<gene>
    <name evidence="4" type="ORF">EXY25_13990</name>
</gene>
<accession>A0ABY1WMK8</accession>